<dbReference type="Gene3D" id="3.60.15.10">
    <property type="entry name" value="Ribonuclease Z/Hydroxyacylglutathione hydrolase-like"/>
    <property type="match status" value="1"/>
</dbReference>
<protein>
    <recommendedName>
        <fullName evidence="5">hydroxyacylglutathione hydrolase</fullName>
        <ecNumber evidence="5">3.1.2.6</ecNumber>
    </recommendedName>
    <alternativeName>
        <fullName evidence="9">Glyoxalase II</fullName>
    </alternativeName>
</protein>
<dbReference type="UniPathway" id="UPA00619">
    <property type="reaction ID" value="UER00676"/>
</dbReference>
<evidence type="ECO:0000256" key="8">
    <source>
        <dbReference type="ARBA" id="ARBA00022833"/>
    </source>
</evidence>
<dbReference type="GO" id="GO:0090730">
    <property type="term" value="C:Las1 complex"/>
    <property type="evidence" value="ECO:0007669"/>
    <property type="project" value="InterPro"/>
</dbReference>
<dbReference type="InterPro" id="IPR032282">
    <property type="entry name" value="HAGH_C"/>
</dbReference>
<feature type="region of interest" description="Disordered" evidence="10">
    <location>
        <begin position="27"/>
        <end position="72"/>
    </location>
</feature>
<dbReference type="Pfam" id="PF00753">
    <property type="entry name" value="Lactamase_B"/>
    <property type="match status" value="1"/>
</dbReference>
<comment type="similarity">
    <text evidence="4">Belongs to the metallo-beta-lactamase superfamily. Glyoxalase II family.</text>
</comment>
<dbReference type="Proteomes" id="UP000028524">
    <property type="component" value="Unassembled WGS sequence"/>
</dbReference>
<dbReference type="InterPro" id="IPR001279">
    <property type="entry name" value="Metallo-B-lactamas"/>
</dbReference>
<comment type="cofactor">
    <cofactor evidence="2">
        <name>Zn(2+)</name>
        <dbReference type="ChEBI" id="CHEBI:29105"/>
    </cofactor>
</comment>
<dbReference type="AlphaFoldDB" id="A0A084QUA9"/>
<dbReference type="GO" id="GO:0046872">
    <property type="term" value="F:metal ion binding"/>
    <property type="evidence" value="ECO:0007669"/>
    <property type="project" value="UniProtKB-KW"/>
</dbReference>
<dbReference type="Pfam" id="PF04031">
    <property type="entry name" value="Las1"/>
    <property type="match status" value="1"/>
</dbReference>
<dbReference type="InterPro" id="IPR035680">
    <property type="entry name" value="Clx_II_MBL"/>
</dbReference>
<keyword evidence="7" id="KW-0378">Hydrolase</keyword>
<evidence type="ECO:0000256" key="9">
    <source>
        <dbReference type="ARBA" id="ARBA00031044"/>
    </source>
</evidence>
<sequence>MVRYVFTPWRDRQELLLVRQQFYAAAQQPASAAPGPNRAVVGRPLATAPTDDGHDDTTGQQQQQQRRRSDQHQAVARVSMWMQRGHCPHMVESTALLTAAVLSDEEVHGAAEHTAASSTYAIRAAYSAAFSRFVTGLLDGHQDKQRKQSMYTVAKAIGLPAAFVELRHQSTHEQLPSQAKLRSAAQQALAWIWDYYWKHLPEDAAAARPSALSRDAPRDPCAVAVLHYLRQDDEARRNKLRTELREWPRDQLIRTVGALRDSLPGNQAYLKCVKLLQELKGEEAGQAGTDASMKDAGDDSNQGTRIVELAGPESAGQTGEIGVGSGNNYSYLVVDDKSKDAVIIDPANPPEVTPVLKEAIKAGKINLTAIVNTHQKQLSELGTPKLDIIGGKDCAGVTKTPDHESTFKLGDISIRAVHTPCHTQDSICYYFEDGNDRAVFTGDTLFISGCGRFFEGTAEEMHEALNKRLAALPDDTVVYPGHEYTKSNVKFTVSVLENAAIKNLRDFAEANTVTTGRFTMGDEKEHNVFMRVEDPDVQKATGKTDPVEVMAALREMKNNFKRDATGLCGGGGLDGRLVIAGSNWESVEVPAVGENVQQAVVEYPPKRKSGGAAPAAPKTRQSKLAKEHNVSAQEEGEIREAFGLFAEPMDGEKNGVLPVDDVKSAFIALGIPPSSPAELREFLSILDPDSDGYATYEPFFAICALKFHSRGDAGGHRAEVDEAFRLFTNGQEGPITLAHLRRVAAVLKEDVDEELLKDMILEANNGAGVARGVEVDEFDGVMRSAGVWR</sequence>
<dbReference type="InterPro" id="IPR036866">
    <property type="entry name" value="RibonucZ/Hydroxyglut_hydro"/>
</dbReference>
<reference evidence="12 13" key="1">
    <citation type="journal article" date="2014" name="BMC Genomics">
        <title>Comparative genome sequencing reveals chemotype-specific gene clusters in the toxigenic black mold Stachybotrys.</title>
        <authorList>
            <person name="Semeiks J."/>
            <person name="Borek D."/>
            <person name="Otwinowski Z."/>
            <person name="Grishin N.V."/>
        </authorList>
    </citation>
    <scope>NUCLEOTIDE SEQUENCE [LARGE SCALE GENOMIC DNA]</scope>
    <source>
        <strain evidence="12 13">IBT 40285</strain>
    </source>
</reference>
<dbReference type="EMBL" id="KL660186">
    <property type="protein sequence ID" value="KFA67544.1"/>
    <property type="molecule type" value="Genomic_DNA"/>
</dbReference>
<dbReference type="HOGENOM" id="CLU_019519_3_0_1"/>
<dbReference type="Pfam" id="PF16123">
    <property type="entry name" value="HAGH_C"/>
    <property type="match status" value="1"/>
</dbReference>
<dbReference type="EC" id="3.1.2.6" evidence="5"/>
<evidence type="ECO:0000256" key="7">
    <source>
        <dbReference type="ARBA" id="ARBA00022801"/>
    </source>
</evidence>
<evidence type="ECO:0000256" key="3">
    <source>
        <dbReference type="ARBA" id="ARBA00004963"/>
    </source>
</evidence>
<comment type="catalytic activity">
    <reaction evidence="1">
        <text>an S-(2-hydroxyacyl)glutathione + H2O = a 2-hydroxy carboxylate + glutathione + H(+)</text>
        <dbReference type="Rhea" id="RHEA:21864"/>
        <dbReference type="ChEBI" id="CHEBI:15377"/>
        <dbReference type="ChEBI" id="CHEBI:15378"/>
        <dbReference type="ChEBI" id="CHEBI:57925"/>
        <dbReference type="ChEBI" id="CHEBI:58896"/>
        <dbReference type="ChEBI" id="CHEBI:71261"/>
        <dbReference type="EC" id="3.1.2.6"/>
    </reaction>
</comment>
<dbReference type="PANTHER" id="PTHR11935">
    <property type="entry name" value="BETA LACTAMASE DOMAIN"/>
    <property type="match status" value="1"/>
</dbReference>
<feature type="domain" description="Metallo-beta-lactamase" evidence="11">
    <location>
        <begin position="327"/>
        <end position="482"/>
    </location>
</feature>
<accession>A0A084QUA9</accession>
<comment type="pathway">
    <text evidence="3">Secondary metabolite metabolism; methylglyoxal degradation; (R)-lactate from methylglyoxal: step 2/2.</text>
</comment>
<dbReference type="GO" id="GO:0004519">
    <property type="term" value="F:endonuclease activity"/>
    <property type="evidence" value="ECO:0007669"/>
    <property type="project" value="InterPro"/>
</dbReference>
<evidence type="ECO:0000256" key="4">
    <source>
        <dbReference type="ARBA" id="ARBA00006759"/>
    </source>
</evidence>
<dbReference type="CDD" id="cd07723">
    <property type="entry name" value="hydroxyacylglutathione_hydrolase_MBL-fold"/>
    <property type="match status" value="1"/>
</dbReference>
<keyword evidence="13" id="KW-1185">Reference proteome</keyword>
<evidence type="ECO:0000256" key="5">
    <source>
        <dbReference type="ARBA" id="ARBA00011917"/>
    </source>
</evidence>
<name>A0A084QUA9_STAC4</name>
<keyword evidence="8" id="KW-0862">Zinc</keyword>
<dbReference type="STRING" id="1283841.A0A084QUA9"/>
<evidence type="ECO:0000313" key="12">
    <source>
        <dbReference type="EMBL" id="KFA67544.1"/>
    </source>
</evidence>
<evidence type="ECO:0000313" key="13">
    <source>
        <dbReference type="Proteomes" id="UP000028524"/>
    </source>
</evidence>
<keyword evidence="6" id="KW-0479">Metal-binding</keyword>
<evidence type="ECO:0000256" key="6">
    <source>
        <dbReference type="ARBA" id="ARBA00022723"/>
    </source>
</evidence>
<organism evidence="12 13">
    <name type="scientific">Stachybotrys chlorohalonatus (strain IBT 40285)</name>
    <dbReference type="NCBI Taxonomy" id="1283841"/>
    <lineage>
        <taxon>Eukaryota</taxon>
        <taxon>Fungi</taxon>
        <taxon>Dikarya</taxon>
        <taxon>Ascomycota</taxon>
        <taxon>Pezizomycotina</taxon>
        <taxon>Sordariomycetes</taxon>
        <taxon>Hypocreomycetidae</taxon>
        <taxon>Hypocreales</taxon>
        <taxon>Stachybotryaceae</taxon>
        <taxon>Stachybotrys</taxon>
    </lineage>
</organism>
<proteinExistence type="inferred from homology"/>
<dbReference type="SMART" id="SM00849">
    <property type="entry name" value="Lactamase_B"/>
    <property type="match status" value="1"/>
</dbReference>
<dbReference type="SUPFAM" id="SSF56281">
    <property type="entry name" value="Metallo-hydrolase/oxidoreductase"/>
    <property type="match status" value="1"/>
</dbReference>
<gene>
    <name evidence="12" type="ORF">S40285_04252</name>
</gene>
<dbReference type="GO" id="GO:0004416">
    <property type="term" value="F:hydroxyacylglutathione hydrolase activity"/>
    <property type="evidence" value="ECO:0007669"/>
    <property type="project" value="UniProtKB-EC"/>
</dbReference>
<dbReference type="InterPro" id="IPR007174">
    <property type="entry name" value="Las1"/>
</dbReference>
<dbReference type="InterPro" id="IPR011992">
    <property type="entry name" value="EF-hand-dom_pair"/>
</dbReference>
<dbReference type="GO" id="GO:0006364">
    <property type="term" value="P:rRNA processing"/>
    <property type="evidence" value="ECO:0007669"/>
    <property type="project" value="InterPro"/>
</dbReference>
<dbReference type="OrthoDB" id="515692at2759"/>
<dbReference type="OMA" id="YWAKTDL"/>
<evidence type="ECO:0000256" key="2">
    <source>
        <dbReference type="ARBA" id="ARBA00001947"/>
    </source>
</evidence>
<dbReference type="InParanoid" id="A0A084QUA9"/>
<evidence type="ECO:0000256" key="1">
    <source>
        <dbReference type="ARBA" id="ARBA00001623"/>
    </source>
</evidence>
<feature type="region of interest" description="Disordered" evidence="10">
    <location>
        <begin position="605"/>
        <end position="632"/>
    </location>
</feature>
<evidence type="ECO:0000259" key="11">
    <source>
        <dbReference type="SMART" id="SM00849"/>
    </source>
</evidence>
<dbReference type="SUPFAM" id="SSF47473">
    <property type="entry name" value="EF-hand"/>
    <property type="match status" value="1"/>
</dbReference>
<evidence type="ECO:0000256" key="10">
    <source>
        <dbReference type="SAM" id="MobiDB-lite"/>
    </source>
</evidence>
<dbReference type="PANTHER" id="PTHR11935:SF94">
    <property type="entry name" value="TENZING NORGAY, ISOFORM C"/>
    <property type="match status" value="1"/>
</dbReference>
<dbReference type="Gene3D" id="1.10.238.10">
    <property type="entry name" value="EF-hand"/>
    <property type="match status" value="1"/>
</dbReference>